<dbReference type="Proteomes" id="UP000035680">
    <property type="component" value="Unassembled WGS sequence"/>
</dbReference>
<evidence type="ECO:0000313" key="2">
    <source>
        <dbReference type="WBParaSite" id="SVE_1626100.1"/>
    </source>
</evidence>
<protein>
    <submittedName>
        <fullName evidence="2">Dsl1_C domain-containing protein</fullName>
    </submittedName>
</protein>
<dbReference type="AlphaFoldDB" id="A0A0K0FV96"/>
<accession>A0A0K0FV96</accession>
<reference evidence="1" key="1">
    <citation type="submission" date="2014-07" db="EMBL/GenBank/DDBJ databases">
        <authorList>
            <person name="Martin A.A"/>
            <person name="De Silva N."/>
        </authorList>
    </citation>
    <scope>NUCLEOTIDE SEQUENCE</scope>
</reference>
<keyword evidence="1" id="KW-1185">Reference proteome</keyword>
<organism evidence="1 2">
    <name type="scientific">Strongyloides venezuelensis</name>
    <name type="common">Threadworm</name>
    <dbReference type="NCBI Taxonomy" id="75913"/>
    <lineage>
        <taxon>Eukaryota</taxon>
        <taxon>Metazoa</taxon>
        <taxon>Ecdysozoa</taxon>
        <taxon>Nematoda</taxon>
        <taxon>Chromadorea</taxon>
        <taxon>Rhabditida</taxon>
        <taxon>Tylenchina</taxon>
        <taxon>Panagrolaimomorpha</taxon>
        <taxon>Strongyloidoidea</taxon>
        <taxon>Strongyloididae</taxon>
        <taxon>Strongyloides</taxon>
    </lineage>
</organism>
<dbReference type="WBParaSite" id="SVE_1626100.1">
    <property type="protein sequence ID" value="SVE_1626100.1"/>
    <property type="gene ID" value="SVE_1626100"/>
</dbReference>
<reference evidence="2" key="2">
    <citation type="submission" date="2015-08" db="UniProtKB">
        <authorList>
            <consortium name="WormBaseParasite"/>
        </authorList>
    </citation>
    <scope>IDENTIFICATION</scope>
</reference>
<proteinExistence type="predicted"/>
<sequence length="317" mass="37335">MLETDHDAYYKVQKKLLELVDSKDRPNFEDLIDAIDECHSLVTFESLIKFNESISGHDEWHVSYLKFLNLRLDFYYFQHSIELRTYRNLQYDPDGSKKSSAQDKLSEVIDHMDNSIIKLFPNINSVIKNLTNSNTEEYINKLRQEIIKICSTDRKIFNKVVFKRHGDSFVQQKEETDDECVAKVKTIFTSSCNREKELMDFCLTVMFKAGRIIEECYGDVDDVVKRIVEMKRNSPQIFCYNDCVFTNCETMIESINVNGDNSKYFFTNTNYQALKKITQICEVIFAVHKRNYYTQRQLLLELEEKSASFFGNLNNLK</sequence>
<evidence type="ECO:0000313" key="1">
    <source>
        <dbReference type="Proteomes" id="UP000035680"/>
    </source>
</evidence>
<name>A0A0K0FV96_STRVS</name>